<protein>
    <submittedName>
        <fullName evidence="8">Multicopper oxidase 6</fullName>
    </submittedName>
</protein>
<dbReference type="InterPro" id="IPR011707">
    <property type="entry name" value="Cu-oxidase-like_N"/>
</dbReference>
<keyword evidence="3" id="KW-0560">Oxidoreductase</keyword>
<feature type="domain" description="Plastocyanin-like" evidence="6">
    <location>
        <begin position="480"/>
        <end position="606"/>
    </location>
</feature>
<dbReference type="InterPro" id="IPR008972">
    <property type="entry name" value="Cupredoxin"/>
</dbReference>
<dbReference type="FunFam" id="2.60.40.420:FF:000045">
    <property type="entry name" value="Laccase 2"/>
    <property type="match status" value="1"/>
</dbReference>
<organism evidence="8">
    <name type="scientific">Nilaparvata lugens</name>
    <name type="common">Brown planthopper</name>
    <dbReference type="NCBI Taxonomy" id="108931"/>
    <lineage>
        <taxon>Eukaryota</taxon>
        <taxon>Metazoa</taxon>
        <taxon>Ecdysozoa</taxon>
        <taxon>Arthropoda</taxon>
        <taxon>Hexapoda</taxon>
        <taxon>Insecta</taxon>
        <taxon>Pterygota</taxon>
        <taxon>Neoptera</taxon>
        <taxon>Paraneoptera</taxon>
        <taxon>Hemiptera</taxon>
        <taxon>Auchenorrhyncha</taxon>
        <taxon>Fulgoroidea</taxon>
        <taxon>Delphacidae</taxon>
        <taxon>Delphacinae</taxon>
        <taxon>Nilaparvata</taxon>
    </lineage>
</organism>
<dbReference type="Pfam" id="PF00394">
    <property type="entry name" value="Cu-oxidase"/>
    <property type="match status" value="1"/>
</dbReference>
<evidence type="ECO:0000259" key="7">
    <source>
        <dbReference type="Pfam" id="PF07732"/>
    </source>
</evidence>
<dbReference type="Pfam" id="PF07731">
    <property type="entry name" value="Cu-oxidase_2"/>
    <property type="match status" value="1"/>
</dbReference>
<dbReference type="GO" id="GO:0005886">
    <property type="term" value="C:plasma membrane"/>
    <property type="evidence" value="ECO:0007669"/>
    <property type="project" value="TreeGrafter"/>
</dbReference>
<dbReference type="GO" id="GO:0016491">
    <property type="term" value="F:oxidoreductase activity"/>
    <property type="evidence" value="ECO:0007669"/>
    <property type="project" value="UniProtKB-KW"/>
</dbReference>
<accession>A0A0H3YIT1</accession>
<feature type="domain" description="Plastocyanin-like" evidence="7">
    <location>
        <begin position="87"/>
        <end position="194"/>
    </location>
</feature>
<dbReference type="OrthoDB" id="2121828at2759"/>
<dbReference type="CDD" id="cd13858">
    <property type="entry name" value="CuRO_1_tcLCC2_insect_like"/>
    <property type="match status" value="1"/>
</dbReference>
<evidence type="ECO:0000256" key="3">
    <source>
        <dbReference type="ARBA" id="ARBA00023002"/>
    </source>
</evidence>
<evidence type="ECO:0000259" key="5">
    <source>
        <dbReference type="Pfam" id="PF00394"/>
    </source>
</evidence>
<dbReference type="SMR" id="A0A0H3YIT1"/>
<dbReference type="EMBL" id="KR086791">
    <property type="protein sequence ID" value="AKN21384.1"/>
    <property type="molecule type" value="mRNA"/>
</dbReference>
<dbReference type="PANTHER" id="PTHR11709">
    <property type="entry name" value="MULTI-COPPER OXIDASE"/>
    <property type="match status" value="1"/>
</dbReference>
<evidence type="ECO:0000256" key="4">
    <source>
        <dbReference type="ARBA" id="ARBA00023008"/>
    </source>
</evidence>
<keyword evidence="2" id="KW-0479">Metal-binding</keyword>
<dbReference type="PANTHER" id="PTHR11709:SF394">
    <property type="entry name" value="FI03373P-RELATED"/>
    <property type="match status" value="1"/>
</dbReference>
<evidence type="ECO:0000256" key="2">
    <source>
        <dbReference type="ARBA" id="ARBA00022723"/>
    </source>
</evidence>
<dbReference type="InterPro" id="IPR045087">
    <property type="entry name" value="Cu-oxidase_fam"/>
</dbReference>
<keyword evidence="4" id="KW-0186">Copper</keyword>
<evidence type="ECO:0000313" key="8">
    <source>
        <dbReference type="EMBL" id="AKN21384.1"/>
    </source>
</evidence>
<dbReference type="InterPro" id="IPR011706">
    <property type="entry name" value="Cu-oxidase_C"/>
</dbReference>
<dbReference type="InterPro" id="IPR001117">
    <property type="entry name" value="Cu-oxidase_2nd"/>
</dbReference>
<name>A0A0H3YIT1_NILLU</name>
<proteinExistence type="evidence at transcript level"/>
<evidence type="ECO:0000256" key="1">
    <source>
        <dbReference type="ARBA" id="ARBA00010609"/>
    </source>
</evidence>
<dbReference type="Pfam" id="PF07732">
    <property type="entry name" value="Cu-oxidase_3"/>
    <property type="match status" value="1"/>
</dbReference>
<dbReference type="CDD" id="cd13905">
    <property type="entry name" value="CuRO_3_tcLLC2_insect_like"/>
    <property type="match status" value="1"/>
</dbReference>
<reference evidence="8" key="1">
    <citation type="journal article" date="2015" name="Insect Biochem. Mol. Biol.">
        <title>The multicopper oxidase gene family in the brown planthopper, Nilaparvata lugens.</title>
        <authorList>
            <person name="Ye Y.-X."/>
            <person name="Pan P.-L."/>
            <person name="Kang D."/>
            <person name="Lu J.-B."/>
            <person name="Zhang C.-X."/>
        </authorList>
    </citation>
    <scope>NUCLEOTIDE SEQUENCE</scope>
</reference>
<dbReference type="SUPFAM" id="SSF49503">
    <property type="entry name" value="Cupredoxins"/>
    <property type="match status" value="3"/>
</dbReference>
<evidence type="ECO:0000259" key="6">
    <source>
        <dbReference type="Pfam" id="PF07731"/>
    </source>
</evidence>
<dbReference type="GO" id="GO:0006826">
    <property type="term" value="P:iron ion transport"/>
    <property type="evidence" value="ECO:0007669"/>
    <property type="project" value="TreeGrafter"/>
</dbReference>
<dbReference type="AlphaFoldDB" id="A0A0H3YIT1"/>
<dbReference type="Gene3D" id="2.60.40.420">
    <property type="entry name" value="Cupredoxins - blue copper proteins"/>
    <property type="match status" value="3"/>
</dbReference>
<dbReference type="GO" id="GO:0005507">
    <property type="term" value="F:copper ion binding"/>
    <property type="evidence" value="ECO:0007669"/>
    <property type="project" value="InterPro"/>
</dbReference>
<sequence>MGVGVIITVAHRTSVILGVASLAAFVLYLTPMPELYHANCERPCHELDWPMICRVKLSLESHQLLGSWCADCHQNVSDCDVKDCLTADGIPRYTLSANRQLPGPAIQVCENDILVVDVTNRIPGQGVAIHWRGQPQKETPYMDGVAMVTQCPIPAHTTFQYKFRASQAGTHLWQIHTGNGQIDALFGPLIVRQADRREVQRQLYDVDDPNHIVVISEWPMPPTPDKREATNTNSATLLINGRAQTKMESDSDDADYKHASTRFNVTGGRRHRMRVIYAGSQVGCPVSIQVERHRLQVIAMDGHPIEPQMVQSLIIAPGERIDFVLTADQTESLSYWLKAETRPSCHRQSSSYALIDYMFRPPKESSRSSQLNEEAAVPQTKVLSTVTENECSKSDHICLPNIKSVNKLPRDLAAEKMDLTLYLPFDFVSVPSNTDFPDPLLKPRINNITFMFPSSPLLSQSADLQESNSLCSDNKRPKYCMDEAGACQCVHVIDIPLHSRVELLLIDKGGDDLTDEHVFHMHGGSFYVVGSKQGLAGNSMETIRKLNAEGGLLEKNLKDPVIKDTVPVPPGGIAVLRFRADNPGYWLLHDQKAAHWSQGLDVILHVGNSNDLPSVPENFPRCGNWVGPEYFLI</sequence>
<dbReference type="CDD" id="cd13884">
    <property type="entry name" value="CuRO_2_tcLCC_insect_like"/>
    <property type="match status" value="1"/>
</dbReference>
<feature type="domain" description="Plastocyanin-like" evidence="5">
    <location>
        <begin position="228"/>
        <end position="342"/>
    </location>
</feature>
<comment type="similarity">
    <text evidence="1">Belongs to the multicopper oxidase family.</text>
</comment>